<dbReference type="InterPro" id="IPR009097">
    <property type="entry name" value="Cyclic_Pdiesterase"/>
</dbReference>
<dbReference type="OrthoDB" id="3397424at2"/>
<name>A0A4D4JA45_9PSEU</name>
<accession>A0A4D4JA45</accession>
<reference evidence="2" key="1">
    <citation type="submission" date="2019-04" db="EMBL/GenBank/DDBJ databases">
        <title>Draft genome sequence of Pseudonocardiaceae bacterium SL3-2-4.</title>
        <authorList>
            <person name="Ningsih F."/>
            <person name="Yokota A."/>
            <person name="Sakai Y."/>
            <person name="Nanatani K."/>
            <person name="Yabe S."/>
            <person name="Oetari A."/>
            <person name="Sjamsuridzal W."/>
        </authorList>
    </citation>
    <scope>NUCLEOTIDE SEQUENCE [LARGE SCALE GENOMIC DNA]</scope>
    <source>
        <strain evidence="2">SL3-2-4</strain>
    </source>
</reference>
<dbReference type="PANTHER" id="PTHR36039">
    <property type="match status" value="1"/>
</dbReference>
<proteinExistence type="predicted"/>
<dbReference type="Proteomes" id="UP000298860">
    <property type="component" value="Unassembled WGS sequence"/>
</dbReference>
<dbReference type="EMBL" id="BJFL01000009">
    <property type="protein sequence ID" value="GDY30797.1"/>
    <property type="molecule type" value="Genomic_DNA"/>
</dbReference>
<dbReference type="Pfam" id="PF13563">
    <property type="entry name" value="2_5_RNA_ligase2"/>
    <property type="match status" value="1"/>
</dbReference>
<protein>
    <submittedName>
        <fullName evidence="1">2'-5' RNA ligase</fullName>
    </submittedName>
</protein>
<evidence type="ECO:0000313" key="1">
    <source>
        <dbReference type="EMBL" id="GDY30797.1"/>
    </source>
</evidence>
<dbReference type="GO" id="GO:0016874">
    <property type="term" value="F:ligase activity"/>
    <property type="evidence" value="ECO:0007669"/>
    <property type="project" value="UniProtKB-KW"/>
</dbReference>
<dbReference type="AlphaFoldDB" id="A0A4D4JA45"/>
<sequence length="171" mass="18592">MAHALDLFFDDEADVAVRALWRRLERGGVPSMAGRTHRPHVTFARAGSIPRPAREALRRDLSLLALPNLWLSTLATFPTTDNALWLGAVVDTELLAVHSAVHDVLAGRVRQPSAYHLPGAWVPHCLLTQGVTPAELATGFATLHPVQPIRAAIRQVGITDTRTGEIDVLLP</sequence>
<dbReference type="SUPFAM" id="SSF55144">
    <property type="entry name" value="LigT-like"/>
    <property type="match status" value="1"/>
</dbReference>
<dbReference type="Gene3D" id="3.90.1140.10">
    <property type="entry name" value="Cyclic phosphodiesterase"/>
    <property type="match status" value="1"/>
</dbReference>
<dbReference type="PANTHER" id="PTHR36039:SF2">
    <property type="entry name" value="RNA LIGASE_CYCLIC NUCLEOTIDE PHOSPHODIESTERASE FAMILY PROTEIN"/>
    <property type="match status" value="1"/>
</dbReference>
<gene>
    <name evidence="1" type="ORF">GTS_24300</name>
</gene>
<evidence type="ECO:0000313" key="2">
    <source>
        <dbReference type="Proteomes" id="UP000298860"/>
    </source>
</evidence>
<keyword evidence="1" id="KW-0436">Ligase</keyword>
<comment type="caution">
    <text evidence="1">The sequence shown here is derived from an EMBL/GenBank/DDBJ whole genome shotgun (WGS) entry which is preliminary data.</text>
</comment>
<dbReference type="RefSeq" id="WP_137813890.1">
    <property type="nucleotide sequence ID" value="NZ_BJFL01000009.1"/>
</dbReference>
<organism evidence="1 2">
    <name type="scientific">Gandjariella thermophila</name>
    <dbReference type="NCBI Taxonomy" id="1931992"/>
    <lineage>
        <taxon>Bacteria</taxon>
        <taxon>Bacillati</taxon>
        <taxon>Actinomycetota</taxon>
        <taxon>Actinomycetes</taxon>
        <taxon>Pseudonocardiales</taxon>
        <taxon>Pseudonocardiaceae</taxon>
        <taxon>Gandjariella</taxon>
    </lineage>
</organism>
<keyword evidence="2" id="KW-1185">Reference proteome</keyword>